<reference evidence="11 12" key="1">
    <citation type="submission" date="2024-02" db="EMBL/GenBank/DDBJ databases">
        <title>A draft genome for the cacao thread blight pathogen Marasmius crinis-equi.</title>
        <authorList>
            <person name="Cohen S.P."/>
            <person name="Baruah I.K."/>
            <person name="Amoako-Attah I."/>
            <person name="Bukari Y."/>
            <person name="Meinhardt L.W."/>
            <person name="Bailey B.A."/>
        </authorList>
    </citation>
    <scope>NUCLEOTIDE SEQUENCE [LARGE SCALE GENOMIC DNA]</scope>
    <source>
        <strain evidence="11 12">GH-76</strain>
    </source>
</reference>
<evidence type="ECO:0000313" key="12">
    <source>
        <dbReference type="Proteomes" id="UP001465976"/>
    </source>
</evidence>
<feature type="region of interest" description="Disordered" evidence="7">
    <location>
        <begin position="644"/>
        <end position="774"/>
    </location>
</feature>
<sequence>MIARLRLLAVLFTTFFFFSSSAAQGDRLFTSSVTYCEPPKSLFIETFDVSYFAKNRSVSFNITASSVLPDVAVSANLLLNTYGMNPVNLTLDLCQVLGGALCPFPIQEFSGHDSLTIPDSFSSKIPGIAYKIPDLEAYAQFKLTETDTGEVLACVQATLSNGWSTYQPAVEWTTGGIAIATLLAAIWQSIISPFAPLPFRLIDMLSLYQTIAATGFFNLNYPTVYRTFTTNFGWAMSLFASSHDAVQDAINDMRARTGGGLANSTSASPVGLVNRRVSPWSGSGSNNLAVPQGNAFALPEFSKTFISTFSSVAAGHSSPVSQLRLQELAASGSSDSGTVQVVTEDSSNVLQAGVPIYVNSLHISTANAFMTVFICTLILIAIASFVFAAGYGVLYAMERFNLGQLDRRLRLRYAYPSFVRAWALRLALIMFFPIVVFSLYQWTLKDSWVPILLSVISFLAITAGVTYPFWKLFRHRRSTEETAFYSNTPFLRAHGPVFAQYRVERHYFFLFYVVSAFLKAIFIAAAKSRGLVQVILVLLVEIGTLIGLVTLRPHKTRGGDVFSTFLAIVRVVTTGLLFAFVESIGVKPIPRVAIGIVIAVIFSVSVIVMVLNVVFNLGLSRLWRRKGNADGLVITDRTEKSADDILEKGEKGSFTPTTTDSESVMTRARNPTPDRNIPLDPSVIQHYPATPSTGTSPTDSQSTRIRDSASTTNFGNMLPRRWSITPLHTPTSSSLDHSHLSTTPPQVNILGRTSEESSSLPPHSGSHTKDTVTS</sequence>
<keyword evidence="6 8" id="KW-0472">Membrane</keyword>
<dbReference type="Pfam" id="PF06011">
    <property type="entry name" value="TRP"/>
    <property type="match status" value="1"/>
</dbReference>
<evidence type="ECO:0000256" key="9">
    <source>
        <dbReference type="SAM" id="SignalP"/>
    </source>
</evidence>
<feature type="transmembrane region" description="Helical" evidence="8">
    <location>
        <begin position="531"/>
        <end position="549"/>
    </location>
</feature>
<evidence type="ECO:0000256" key="7">
    <source>
        <dbReference type="SAM" id="MobiDB-lite"/>
    </source>
</evidence>
<feature type="signal peptide" evidence="9">
    <location>
        <begin position="1"/>
        <end position="23"/>
    </location>
</feature>
<evidence type="ECO:0000256" key="5">
    <source>
        <dbReference type="ARBA" id="ARBA00022989"/>
    </source>
</evidence>
<evidence type="ECO:0000256" key="6">
    <source>
        <dbReference type="ARBA" id="ARBA00023136"/>
    </source>
</evidence>
<evidence type="ECO:0000256" key="2">
    <source>
        <dbReference type="ARBA" id="ARBA00010642"/>
    </source>
</evidence>
<evidence type="ECO:0000259" key="10">
    <source>
        <dbReference type="SMART" id="SM01320"/>
    </source>
</evidence>
<keyword evidence="5 8" id="KW-1133">Transmembrane helix</keyword>
<dbReference type="InterPro" id="IPR040241">
    <property type="entry name" value="TRP_Flc/Pkd2-like"/>
</dbReference>
<comment type="similarity">
    <text evidence="2">Belongs to the transient receptor potential (TRP) ion channel family.</text>
</comment>
<comment type="caution">
    <text evidence="11">The sequence shown here is derived from an EMBL/GenBank/DDBJ whole genome shotgun (WGS) entry which is preliminary data.</text>
</comment>
<dbReference type="SMART" id="SM01320">
    <property type="entry name" value="TRP_N"/>
    <property type="match status" value="1"/>
</dbReference>
<evidence type="ECO:0000256" key="1">
    <source>
        <dbReference type="ARBA" id="ARBA00004141"/>
    </source>
</evidence>
<feature type="chain" id="PRO_5046460210" description="ML-like domain-containing protein" evidence="9">
    <location>
        <begin position="24"/>
        <end position="774"/>
    </location>
</feature>
<feature type="compositionally biased region" description="Polar residues" evidence="7">
    <location>
        <begin position="690"/>
        <end position="715"/>
    </location>
</feature>
<feature type="compositionally biased region" description="Low complexity" evidence="7">
    <location>
        <begin position="727"/>
        <end position="744"/>
    </location>
</feature>
<dbReference type="Proteomes" id="UP001465976">
    <property type="component" value="Unassembled WGS sequence"/>
</dbReference>
<protein>
    <recommendedName>
        <fullName evidence="10">ML-like domain-containing protein</fullName>
    </recommendedName>
</protein>
<dbReference type="EMBL" id="JBAHYK010000297">
    <property type="protein sequence ID" value="KAL0575503.1"/>
    <property type="molecule type" value="Genomic_DNA"/>
</dbReference>
<feature type="transmembrane region" description="Helical" evidence="8">
    <location>
        <begin position="507"/>
        <end position="525"/>
    </location>
</feature>
<comment type="subcellular location">
    <subcellularLocation>
        <location evidence="1">Membrane</location>
        <topology evidence="1">Multi-pass membrane protein</topology>
    </subcellularLocation>
</comment>
<feature type="compositionally biased region" description="Polar residues" evidence="7">
    <location>
        <begin position="654"/>
        <end position="664"/>
    </location>
</feature>
<dbReference type="PANTHER" id="PTHR31145:SF2">
    <property type="entry name" value="FLAVIN CARRIER PROTEIN 2"/>
    <property type="match status" value="1"/>
</dbReference>
<dbReference type="InterPro" id="IPR010308">
    <property type="entry name" value="TRP_C"/>
</dbReference>
<feature type="transmembrane region" description="Helical" evidence="8">
    <location>
        <begin position="561"/>
        <end position="581"/>
    </location>
</feature>
<proteinExistence type="inferred from homology"/>
<organism evidence="11 12">
    <name type="scientific">Marasmius crinis-equi</name>
    <dbReference type="NCBI Taxonomy" id="585013"/>
    <lineage>
        <taxon>Eukaryota</taxon>
        <taxon>Fungi</taxon>
        <taxon>Dikarya</taxon>
        <taxon>Basidiomycota</taxon>
        <taxon>Agaricomycotina</taxon>
        <taxon>Agaricomycetes</taxon>
        <taxon>Agaricomycetidae</taxon>
        <taxon>Agaricales</taxon>
        <taxon>Marasmiineae</taxon>
        <taxon>Marasmiaceae</taxon>
        <taxon>Marasmius</taxon>
    </lineage>
</organism>
<accession>A0ABR3FJE1</accession>
<feature type="transmembrane region" description="Helical" evidence="8">
    <location>
        <begin position="368"/>
        <end position="397"/>
    </location>
</feature>
<dbReference type="Pfam" id="PF14558">
    <property type="entry name" value="TRP_N"/>
    <property type="match status" value="1"/>
</dbReference>
<evidence type="ECO:0000256" key="4">
    <source>
        <dbReference type="ARBA" id="ARBA00022729"/>
    </source>
</evidence>
<dbReference type="PANTHER" id="PTHR31145">
    <property type="entry name" value="INTEGRAL MEMBRANE PROTEIN (AFU_ORTHOLOGUE AFUA_7G01610)"/>
    <property type="match status" value="1"/>
</dbReference>
<keyword evidence="12" id="KW-1185">Reference proteome</keyword>
<evidence type="ECO:0000313" key="11">
    <source>
        <dbReference type="EMBL" id="KAL0575503.1"/>
    </source>
</evidence>
<feature type="transmembrane region" description="Helical" evidence="8">
    <location>
        <begin position="593"/>
        <end position="615"/>
    </location>
</feature>
<name>A0ABR3FJE1_9AGAR</name>
<feature type="transmembrane region" description="Helical" evidence="8">
    <location>
        <begin position="448"/>
        <end position="470"/>
    </location>
</feature>
<feature type="domain" description="ML-like" evidence="10">
    <location>
        <begin position="26"/>
        <end position="166"/>
    </location>
</feature>
<evidence type="ECO:0000256" key="3">
    <source>
        <dbReference type="ARBA" id="ARBA00022692"/>
    </source>
</evidence>
<dbReference type="InterPro" id="IPR032800">
    <property type="entry name" value="TRP_N"/>
</dbReference>
<gene>
    <name evidence="11" type="ORF">V5O48_006458</name>
</gene>
<keyword evidence="3 8" id="KW-0812">Transmembrane</keyword>
<evidence type="ECO:0000256" key="8">
    <source>
        <dbReference type="SAM" id="Phobius"/>
    </source>
</evidence>
<feature type="transmembrane region" description="Helical" evidence="8">
    <location>
        <begin position="418"/>
        <end position="442"/>
    </location>
</feature>
<keyword evidence="4 9" id="KW-0732">Signal</keyword>